<sequence>MSNGSGNSGTSGSGKSVKLLFKGLKKKICHSKRFSSLEMVVSLSPPVPVPVSTVVVAGSSPVGQSTGHDQAEVSAEVKRSIQTGLKENERVGEVQGYGHHKVEEKEKEKEKEKDHASGLSESNVGKQPKVTKPLLSISEAIRNIDEHYLREFEDLKKARREKLARFTNTKKELVTSSLGQSYVADEEQQQQQQQQQRCELEVELEQEQEPVQQGSSSGFVLVQDQGLGRGPTPGSRYLANGLAKSERKRETLQRPSSIVSMSVKLYPDPETETETITGIETAGGGHDVDIETETGDGVTGSSTGDEKQKELQQRDSMLDTVDASEEGLYDCEVKHDEEDEYQKEGNVDVGGDTSIYNNKNTIGTISEVELNSHLNETTTGDTTTTSTITTPNATPQTKTPTETTINNHSYESLNTTEYLLLLDDSERRRLSRLSRWSRLSKFSYNLADVSTEVGISAKAGIGARRMIVEVPPPDTTTTGNDVGDLSGDDVGDDVGGGKVGQEDVAKFPRRKKICIVDGNFNDGDVDGDSFENEINERLRRFVPMIDDTQTQTQTQNYQQHQQQQQKEICQSSSPFSETYNANENDNENSIGSSGSGDSPETPLTPYMDSVDVRQSLGGGGVSSYYDYHEFDVDKESRFYSYSYDYSYKQSNLNNGVENSLLDGKQKDTVASSGQGEKCIGPGVVAISVNNTPLIPTSTSRSNSAFFSFTNSISNSSLCLNNSYDVEIEHSYPNPHQSQSNITAAKTQNSIFPFSGSASGFVGSTPSESRLTTMNKLMGLQPQSVSKPPPTCTSTNTTPAIIDSTSTSSTPMSTSMSAGPAFVPFPCAAYAYAATPQAEFNSINSVNSPPLDQVHNVGALVGIEETTNNYISERFDEDEEEEEEEEDEKRKSRVGSLRRSLIGSIKKRLSMKSVGSGSGSGNGNGNGNVNVCEIELIGEFVGYEGGEEQECVECDDMSFDSSDDSGKCPISAKLPCLPLPKLPKAVGELGVYAGHRAA</sequence>
<dbReference type="Proteomes" id="UP001165064">
    <property type="component" value="Unassembled WGS sequence"/>
</dbReference>
<reference evidence="1" key="1">
    <citation type="submission" date="2023-04" db="EMBL/GenBank/DDBJ databases">
        <title>Ambrosiozyma monospora NBRC 10751.</title>
        <authorList>
            <person name="Ichikawa N."/>
            <person name="Sato H."/>
            <person name="Tonouchi N."/>
        </authorList>
    </citation>
    <scope>NUCLEOTIDE SEQUENCE</scope>
    <source>
        <strain evidence="1">NBRC 10751</strain>
    </source>
</reference>
<evidence type="ECO:0000313" key="1">
    <source>
        <dbReference type="EMBL" id="GME76636.1"/>
    </source>
</evidence>
<protein>
    <submittedName>
        <fullName evidence="1">Unnamed protein product</fullName>
    </submittedName>
</protein>
<comment type="caution">
    <text evidence="1">The sequence shown here is derived from an EMBL/GenBank/DDBJ whole genome shotgun (WGS) entry which is preliminary data.</text>
</comment>
<keyword evidence="2" id="KW-1185">Reference proteome</keyword>
<evidence type="ECO:0000313" key="2">
    <source>
        <dbReference type="Proteomes" id="UP001165064"/>
    </source>
</evidence>
<organism evidence="1 2">
    <name type="scientific">Ambrosiozyma monospora</name>
    <name type="common">Yeast</name>
    <name type="synonym">Endomycopsis monosporus</name>
    <dbReference type="NCBI Taxonomy" id="43982"/>
    <lineage>
        <taxon>Eukaryota</taxon>
        <taxon>Fungi</taxon>
        <taxon>Dikarya</taxon>
        <taxon>Ascomycota</taxon>
        <taxon>Saccharomycotina</taxon>
        <taxon>Pichiomycetes</taxon>
        <taxon>Pichiales</taxon>
        <taxon>Pichiaceae</taxon>
        <taxon>Ambrosiozyma</taxon>
    </lineage>
</organism>
<gene>
    <name evidence="1" type="ORF">Amon02_000269600</name>
</gene>
<proteinExistence type="predicted"/>
<name>A0ACB5SYZ3_AMBMO</name>
<accession>A0ACB5SYZ3</accession>
<dbReference type="EMBL" id="BSXS01001593">
    <property type="protein sequence ID" value="GME76636.1"/>
    <property type="molecule type" value="Genomic_DNA"/>
</dbReference>